<gene>
    <name evidence="2" type="ORF">PPSIR1_17075</name>
</gene>
<evidence type="ECO:0008006" key="4">
    <source>
        <dbReference type="Google" id="ProtNLM"/>
    </source>
</evidence>
<reference evidence="2 3" key="1">
    <citation type="submission" date="2007-06" db="EMBL/GenBank/DDBJ databases">
        <authorList>
            <person name="Shimkets L."/>
            <person name="Ferriera S."/>
            <person name="Johnson J."/>
            <person name="Kravitz S."/>
            <person name="Beeson K."/>
            <person name="Sutton G."/>
            <person name="Rogers Y.-H."/>
            <person name="Friedman R."/>
            <person name="Frazier M."/>
            <person name="Venter J.C."/>
        </authorList>
    </citation>
    <scope>NUCLEOTIDE SEQUENCE [LARGE SCALE GENOMIC DNA]</scope>
    <source>
        <strain evidence="2 3">SIR-1</strain>
    </source>
</reference>
<name>A6GI95_9BACT</name>
<feature type="chain" id="PRO_5002695605" description="Lipoprotein" evidence="1">
    <location>
        <begin position="27"/>
        <end position="330"/>
    </location>
</feature>
<keyword evidence="1" id="KW-0732">Signal</keyword>
<dbReference type="STRING" id="391625.PPSIR1_17075"/>
<dbReference type="Proteomes" id="UP000005801">
    <property type="component" value="Unassembled WGS sequence"/>
</dbReference>
<dbReference type="Pfam" id="PF12889">
    <property type="entry name" value="DUF3829"/>
    <property type="match status" value="1"/>
</dbReference>
<dbReference type="OrthoDB" id="5501597at2"/>
<evidence type="ECO:0000313" key="3">
    <source>
        <dbReference type="Proteomes" id="UP000005801"/>
    </source>
</evidence>
<dbReference type="RefSeq" id="WP_006976431.1">
    <property type="nucleotide sequence ID" value="NZ_ABCS01000132.1"/>
</dbReference>
<keyword evidence="3" id="KW-1185">Reference proteome</keyword>
<evidence type="ECO:0000256" key="1">
    <source>
        <dbReference type="SAM" id="SignalP"/>
    </source>
</evidence>
<dbReference type="AlphaFoldDB" id="A6GI95"/>
<organism evidence="2 3">
    <name type="scientific">Plesiocystis pacifica SIR-1</name>
    <dbReference type="NCBI Taxonomy" id="391625"/>
    <lineage>
        <taxon>Bacteria</taxon>
        <taxon>Pseudomonadati</taxon>
        <taxon>Myxococcota</taxon>
        <taxon>Polyangia</taxon>
        <taxon>Nannocystales</taxon>
        <taxon>Nannocystaceae</taxon>
        <taxon>Plesiocystis</taxon>
    </lineage>
</organism>
<protein>
    <recommendedName>
        <fullName evidence="4">Lipoprotein</fullName>
    </recommendedName>
</protein>
<feature type="signal peptide" evidence="1">
    <location>
        <begin position="1"/>
        <end position="26"/>
    </location>
</feature>
<proteinExistence type="predicted"/>
<sequence length="330" mass="37358">MNRARHLHGLRPLPWLACLALLPAAAGGCQVVDNWVEEADAGREEDEAPERDAKVFAEQVDAKLRAYTTCRDDVASVMGQTWKRYNDQVNDAGAPKRRREGVYIRGIGSNTFRGCRRILASAPRTPPDMPGIQANAVDMVDAATAFAEHTRTLERYVDTKGYEDDDWAQLAELDVELRRLVAAWSSADEAVQQGIDLRHLENDQLLLGVLEQTRSPLEVASRKLMIHARPLNRCLAHIPTPQPRDCDGIRKEFDDAYQEFRAVHDADLDAADKVFWMSTFENDVDEYRNLVVDFQRKLDRRGPSASDRLELVEGYFSLARDSETLDFDFP</sequence>
<comment type="caution">
    <text evidence="2">The sequence shown here is derived from an EMBL/GenBank/DDBJ whole genome shotgun (WGS) entry which is preliminary data.</text>
</comment>
<accession>A6GI95</accession>
<dbReference type="EMBL" id="ABCS01000132">
    <property type="protein sequence ID" value="EDM74397.1"/>
    <property type="molecule type" value="Genomic_DNA"/>
</dbReference>
<dbReference type="PROSITE" id="PS51257">
    <property type="entry name" value="PROKAR_LIPOPROTEIN"/>
    <property type="match status" value="1"/>
</dbReference>
<evidence type="ECO:0000313" key="2">
    <source>
        <dbReference type="EMBL" id="EDM74397.1"/>
    </source>
</evidence>
<dbReference type="InterPro" id="IPR024291">
    <property type="entry name" value="DUF3829"/>
</dbReference>